<dbReference type="Proteomes" id="UP000311382">
    <property type="component" value="Unassembled WGS sequence"/>
</dbReference>
<sequence>MPYALRSKGPPAPPGADPTPAQPAPAPQEGREDDSPNEIKPTLNGLFGGLPSELIRMVVTDGSLASLGLLNLSQVNKFFYYYLRDRKKMHWLWAAVRDKEWPGYCCNPYTLRVSEVKMVHLIQGTNCCRCGSSDKPTILNRVHLLRLCPDCKSFWLTLRQAWRIDPDLHPLTALCCRQRSSRRFGQDATYWLPELRAVSAKLYALEDEPLVPDPDRPGEDVPSIALWIRREEKRLEKGETTRWREKLYDFFSRVDGGKAFQ</sequence>
<protein>
    <recommendedName>
        <fullName evidence="4">F-box domain-containing protein</fullName>
    </recommendedName>
</protein>
<reference evidence="2 3" key="1">
    <citation type="submission" date="2019-03" db="EMBL/GenBank/DDBJ databases">
        <title>Rhodosporidium diobovatum UCD-FST 08-225 genome sequencing, assembly, and annotation.</title>
        <authorList>
            <person name="Fakankun I.U."/>
            <person name="Fristensky B."/>
            <person name="Levin D.B."/>
        </authorList>
    </citation>
    <scope>NUCLEOTIDE SEQUENCE [LARGE SCALE GENOMIC DNA]</scope>
    <source>
        <strain evidence="2 3">UCD-FST 08-225</strain>
    </source>
</reference>
<feature type="compositionally biased region" description="Pro residues" evidence="1">
    <location>
        <begin position="10"/>
        <end position="26"/>
    </location>
</feature>
<gene>
    <name evidence="2" type="ORF">DMC30DRAFT_445452</name>
</gene>
<keyword evidence="3" id="KW-1185">Reference proteome</keyword>
<feature type="region of interest" description="Disordered" evidence="1">
    <location>
        <begin position="1"/>
        <end position="42"/>
    </location>
</feature>
<proteinExistence type="predicted"/>
<dbReference type="AlphaFoldDB" id="A0A5C5G1I0"/>
<evidence type="ECO:0000313" key="2">
    <source>
        <dbReference type="EMBL" id="TNY22289.1"/>
    </source>
</evidence>
<organism evidence="2 3">
    <name type="scientific">Rhodotorula diobovata</name>
    <dbReference type="NCBI Taxonomy" id="5288"/>
    <lineage>
        <taxon>Eukaryota</taxon>
        <taxon>Fungi</taxon>
        <taxon>Dikarya</taxon>
        <taxon>Basidiomycota</taxon>
        <taxon>Pucciniomycotina</taxon>
        <taxon>Microbotryomycetes</taxon>
        <taxon>Sporidiobolales</taxon>
        <taxon>Sporidiobolaceae</taxon>
        <taxon>Rhodotorula</taxon>
    </lineage>
</organism>
<dbReference type="EMBL" id="SOZI01000028">
    <property type="protein sequence ID" value="TNY22289.1"/>
    <property type="molecule type" value="Genomic_DNA"/>
</dbReference>
<evidence type="ECO:0008006" key="4">
    <source>
        <dbReference type="Google" id="ProtNLM"/>
    </source>
</evidence>
<evidence type="ECO:0000256" key="1">
    <source>
        <dbReference type="SAM" id="MobiDB-lite"/>
    </source>
</evidence>
<accession>A0A5C5G1I0</accession>
<comment type="caution">
    <text evidence="2">The sequence shown here is derived from an EMBL/GenBank/DDBJ whole genome shotgun (WGS) entry which is preliminary data.</text>
</comment>
<name>A0A5C5G1I0_9BASI</name>
<evidence type="ECO:0000313" key="3">
    <source>
        <dbReference type="Proteomes" id="UP000311382"/>
    </source>
</evidence>